<evidence type="ECO:0000259" key="2">
    <source>
        <dbReference type="Pfam" id="PF00582"/>
    </source>
</evidence>
<dbReference type="InterPro" id="IPR006015">
    <property type="entry name" value="Universal_stress_UspA"/>
</dbReference>
<dbReference type="Proteomes" id="UP000653730">
    <property type="component" value="Unassembled WGS sequence"/>
</dbReference>
<protein>
    <submittedName>
        <fullName evidence="3">Universal stress protein</fullName>
    </submittedName>
</protein>
<feature type="domain" description="UspA" evidence="2">
    <location>
        <begin position="1"/>
        <end position="136"/>
    </location>
</feature>
<sequence>MKRILIPTDFSANAHKAMEYAIYLFEREPCTFYLLNAQETDMKSDHTERVTDPNIKMMEDLFKEVNIKNTNPEHFYEREIIYDALVNAVGKTVISRNVDYIFMGTKGSTAAREIFMGSNALKVIKNIDFCPVVAVPEAYDYDLPDEILFPTDFKSTYEEFGLKPLKEIAGLWGSKIRILHITEEEQFNEVQVKNRKKLGKLLKNFTYTREEIVKYDNISKVIARYSKNRAIGMVAMINNKHSFPEKLFREPVIRNVVFRIKVPFLVMPDIT</sequence>
<dbReference type="AlphaFoldDB" id="A0A926JRA5"/>
<dbReference type="PANTHER" id="PTHR46268">
    <property type="entry name" value="STRESS RESPONSE PROTEIN NHAX"/>
    <property type="match status" value="1"/>
</dbReference>
<keyword evidence="4" id="KW-1185">Reference proteome</keyword>
<name>A0A926JRA5_9FLAO</name>
<evidence type="ECO:0000256" key="1">
    <source>
        <dbReference type="ARBA" id="ARBA00008791"/>
    </source>
</evidence>
<dbReference type="CDD" id="cd00293">
    <property type="entry name" value="USP-like"/>
    <property type="match status" value="1"/>
</dbReference>
<evidence type="ECO:0000313" key="4">
    <source>
        <dbReference type="Proteomes" id="UP000653730"/>
    </source>
</evidence>
<dbReference type="SUPFAM" id="SSF52402">
    <property type="entry name" value="Adenine nucleotide alpha hydrolases-like"/>
    <property type="match status" value="2"/>
</dbReference>
<gene>
    <name evidence="3" type="ORF">IBL28_07480</name>
</gene>
<reference evidence="3 4" key="1">
    <citation type="submission" date="2020-09" db="EMBL/GenBank/DDBJ databases">
        <title>Sinomicrobium weinanense sp. nov., a halophilic bacteria isolated from saline-alkali soil.</title>
        <authorList>
            <person name="Wu P."/>
            <person name="Ren H."/>
            <person name="Mei Y."/>
            <person name="Liang Y."/>
            <person name="Chen Z."/>
        </authorList>
    </citation>
    <scope>NUCLEOTIDE SEQUENCE [LARGE SCALE GENOMIC DNA]</scope>
    <source>
        <strain evidence="3 4">FJxs</strain>
    </source>
</reference>
<dbReference type="Gene3D" id="3.40.50.12370">
    <property type="match status" value="1"/>
</dbReference>
<dbReference type="InterPro" id="IPR006016">
    <property type="entry name" value="UspA"/>
</dbReference>
<accession>A0A926JRA5</accession>
<organism evidence="3 4">
    <name type="scientific">Sinomicrobium weinanense</name>
    <dbReference type="NCBI Taxonomy" id="2842200"/>
    <lineage>
        <taxon>Bacteria</taxon>
        <taxon>Pseudomonadati</taxon>
        <taxon>Bacteroidota</taxon>
        <taxon>Flavobacteriia</taxon>
        <taxon>Flavobacteriales</taxon>
        <taxon>Flavobacteriaceae</taxon>
        <taxon>Sinomicrobium</taxon>
    </lineage>
</organism>
<comment type="caution">
    <text evidence="3">The sequence shown here is derived from an EMBL/GenBank/DDBJ whole genome shotgun (WGS) entry which is preliminary data.</text>
</comment>
<dbReference type="PRINTS" id="PR01438">
    <property type="entry name" value="UNVRSLSTRESS"/>
</dbReference>
<dbReference type="PANTHER" id="PTHR46268:SF6">
    <property type="entry name" value="UNIVERSAL STRESS PROTEIN UP12"/>
    <property type="match status" value="1"/>
</dbReference>
<dbReference type="EMBL" id="JACVDC010000015">
    <property type="protein sequence ID" value="MBC9795801.1"/>
    <property type="molecule type" value="Genomic_DNA"/>
</dbReference>
<proteinExistence type="inferred from homology"/>
<dbReference type="Pfam" id="PF00582">
    <property type="entry name" value="Usp"/>
    <property type="match status" value="1"/>
</dbReference>
<comment type="similarity">
    <text evidence="1">Belongs to the universal stress protein A family.</text>
</comment>
<evidence type="ECO:0000313" key="3">
    <source>
        <dbReference type="EMBL" id="MBC9795801.1"/>
    </source>
</evidence>
<dbReference type="RefSeq" id="WP_187964949.1">
    <property type="nucleotide sequence ID" value="NZ_JACVDC010000015.1"/>
</dbReference>